<dbReference type="InterPro" id="IPR029787">
    <property type="entry name" value="Nucleotide_cyclase"/>
</dbReference>
<dbReference type="Proteomes" id="UP000242469">
    <property type="component" value="Unassembled WGS sequence"/>
</dbReference>
<dbReference type="SMART" id="SM00052">
    <property type="entry name" value="EAL"/>
    <property type="match status" value="1"/>
</dbReference>
<dbReference type="InterPro" id="IPR035919">
    <property type="entry name" value="EAL_sf"/>
</dbReference>
<dbReference type="PANTHER" id="PTHR44757">
    <property type="entry name" value="DIGUANYLATE CYCLASE DGCP"/>
    <property type="match status" value="1"/>
</dbReference>
<dbReference type="PANTHER" id="PTHR44757:SF2">
    <property type="entry name" value="BIOFILM ARCHITECTURE MAINTENANCE PROTEIN MBAA"/>
    <property type="match status" value="1"/>
</dbReference>
<evidence type="ECO:0000256" key="1">
    <source>
        <dbReference type="ARBA" id="ARBA00001946"/>
    </source>
</evidence>
<keyword evidence="2" id="KW-1133">Transmembrane helix</keyword>
<dbReference type="PROSITE" id="PS50887">
    <property type="entry name" value="GGDEF"/>
    <property type="match status" value="1"/>
</dbReference>
<comment type="cofactor">
    <cofactor evidence="1">
        <name>Mg(2+)</name>
        <dbReference type="ChEBI" id="CHEBI:18420"/>
    </cofactor>
</comment>
<keyword evidence="6" id="KW-1185">Reference proteome</keyword>
<feature type="transmembrane region" description="Helical" evidence="2">
    <location>
        <begin position="6"/>
        <end position="26"/>
    </location>
</feature>
<evidence type="ECO:0000313" key="5">
    <source>
        <dbReference type="EMBL" id="SEA84901.1"/>
    </source>
</evidence>
<dbReference type="GO" id="GO:0003824">
    <property type="term" value="F:catalytic activity"/>
    <property type="evidence" value="ECO:0007669"/>
    <property type="project" value="UniProtKB-ARBA"/>
</dbReference>
<gene>
    <name evidence="5" type="ORF">SAMN02745729_108117</name>
</gene>
<dbReference type="CDD" id="cd01948">
    <property type="entry name" value="EAL"/>
    <property type="match status" value="1"/>
</dbReference>
<dbReference type="Gene3D" id="3.20.20.450">
    <property type="entry name" value="EAL domain"/>
    <property type="match status" value="1"/>
</dbReference>
<feature type="transmembrane region" description="Helical" evidence="2">
    <location>
        <begin position="56"/>
        <end position="77"/>
    </location>
</feature>
<proteinExistence type="predicted"/>
<dbReference type="Pfam" id="PF00990">
    <property type="entry name" value="GGDEF"/>
    <property type="match status" value="1"/>
</dbReference>
<feature type="domain" description="GGDEF" evidence="4">
    <location>
        <begin position="144"/>
        <end position="278"/>
    </location>
</feature>
<keyword evidence="2" id="KW-0472">Membrane</keyword>
<feature type="domain" description="EAL" evidence="3">
    <location>
        <begin position="286"/>
        <end position="542"/>
    </location>
</feature>
<dbReference type="AlphaFoldDB" id="A0A1H4EIJ1"/>
<dbReference type="InterPro" id="IPR043128">
    <property type="entry name" value="Rev_trsase/Diguanyl_cyclase"/>
</dbReference>
<organism evidence="5 6">
    <name type="scientific">Marinobacterium iners DSM 11526</name>
    <dbReference type="NCBI Taxonomy" id="1122198"/>
    <lineage>
        <taxon>Bacteria</taxon>
        <taxon>Pseudomonadati</taxon>
        <taxon>Pseudomonadota</taxon>
        <taxon>Gammaproteobacteria</taxon>
        <taxon>Oceanospirillales</taxon>
        <taxon>Oceanospirillaceae</taxon>
        <taxon>Marinobacterium</taxon>
    </lineage>
</organism>
<evidence type="ECO:0000259" key="3">
    <source>
        <dbReference type="PROSITE" id="PS50883"/>
    </source>
</evidence>
<dbReference type="SUPFAM" id="SSF141868">
    <property type="entry name" value="EAL domain-like"/>
    <property type="match status" value="1"/>
</dbReference>
<protein>
    <submittedName>
        <fullName evidence="5">Diguanylate cyclase (GGDEF) domain-containing protein</fullName>
    </submittedName>
</protein>
<dbReference type="SMART" id="SM00267">
    <property type="entry name" value="GGDEF"/>
    <property type="match status" value="1"/>
</dbReference>
<sequence>MLPCVGIAGFALLLVLAVWLLTVWQLDELQRLYQMLEQACRSEPDLMLNYREQRDLFLATVLGLTLIAVSGLGWLLWTLRRRDEYLQALQRSETRNLKLLNSLRNEHQHILEAASRDHLTGLYNRRLFMELAHSHLLGSKRQGRFAAVCFIDLDRFKLINDTLGHKVGDLLLQEVARRLDTGLRESDIVSRFGGDEFVVMLTEVRRHEDVETCARHLVEALSAPYADLESHGLSTSPSIGVAVSPRDGVDIETLVKHADMAMYRAKRSGRGQFAFYDPRQGNESGSKPDLSLLSLQALQHQLRVHYQPCISLRGYMTTGFEALVRWDCPGHGLIEPDGFLDVAKARGLMPELGYRVLEQVVHQLSQWQEQGLELLPVSVNLGLAQLQNPELVDWLRERLNHYRVAPGLIQIEINDQFLDQLGPIEIRLLEALYGLGLELVIDDFGCSEIGLEHDRLEGVHFSRIKIERSFIQSIRNSYDDNVILTSIAAVARRKGMQVAAKGVETPDQLVCLKLSGCDEVQGFFFSRALSAEDVSRYLINPRFSVPFADVDAERPDQEEALLQPLS</sequence>
<dbReference type="NCBIfam" id="TIGR00254">
    <property type="entry name" value="GGDEF"/>
    <property type="match status" value="1"/>
</dbReference>
<dbReference type="InterPro" id="IPR000160">
    <property type="entry name" value="GGDEF_dom"/>
</dbReference>
<dbReference type="EMBL" id="FNRJ01000008">
    <property type="protein sequence ID" value="SEA84901.1"/>
    <property type="molecule type" value="Genomic_DNA"/>
</dbReference>
<dbReference type="Pfam" id="PF00563">
    <property type="entry name" value="EAL"/>
    <property type="match status" value="1"/>
</dbReference>
<name>A0A1H4EIJ1_9GAMM</name>
<dbReference type="Gene3D" id="3.30.70.270">
    <property type="match status" value="1"/>
</dbReference>
<evidence type="ECO:0000259" key="4">
    <source>
        <dbReference type="PROSITE" id="PS50887"/>
    </source>
</evidence>
<dbReference type="FunFam" id="3.30.70.270:FF:000001">
    <property type="entry name" value="Diguanylate cyclase domain protein"/>
    <property type="match status" value="1"/>
</dbReference>
<dbReference type="InterPro" id="IPR001633">
    <property type="entry name" value="EAL_dom"/>
</dbReference>
<reference evidence="6" key="1">
    <citation type="submission" date="2016-10" db="EMBL/GenBank/DDBJ databases">
        <authorList>
            <person name="Varghese N."/>
            <person name="Submissions S."/>
        </authorList>
    </citation>
    <scope>NUCLEOTIDE SEQUENCE [LARGE SCALE GENOMIC DNA]</scope>
    <source>
        <strain evidence="6">DSM 11526</strain>
    </source>
</reference>
<dbReference type="SUPFAM" id="SSF55073">
    <property type="entry name" value="Nucleotide cyclase"/>
    <property type="match status" value="1"/>
</dbReference>
<accession>A0A1H4EIJ1</accession>
<dbReference type="STRING" id="1122198.SAMN02745729_108117"/>
<evidence type="ECO:0000313" key="6">
    <source>
        <dbReference type="Proteomes" id="UP000242469"/>
    </source>
</evidence>
<dbReference type="CDD" id="cd01949">
    <property type="entry name" value="GGDEF"/>
    <property type="match status" value="1"/>
</dbReference>
<keyword evidence="2" id="KW-0812">Transmembrane</keyword>
<dbReference type="InterPro" id="IPR052155">
    <property type="entry name" value="Biofilm_reg_signaling"/>
</dbReference>
<dbReference type="PROSITE" id="PS50883">
    <property type="entry name" value="EAL"/>
    <property type="match status" value="1"/>
</dbReference>
<evidence type="ECO:0000256" key="2">
    <source>
        <dbReference type="SAM" id="Phobius"/>
    </source>
</evidence>